<reference evidence="9" key="1">
    <citation type="journal article" date="2023" name="Mol. Phylogenet. Evol.">
        <title>Genome-scale phylogeny and comparative genomics of the fungal order Sordariales.</title>
        <authorList>
            <person name="Hensen N."/>
            <person name="Bonometti L."/>
            <person name="Westerberg I."/>
            <person name="Brannstrom I.O."/>
            <person name="Guillou S."/>
            <person name="Cros-Aarteil S."/>
            <person name="Calhoun S."/>
            <person name="Haridas S."/>
            <person name="Kuo A."/>
            <person name="Mondo S."/>
            <person name="Pangilinan J."/>
            <person name="Riley R."/>
            <person name="LaButti K."/>
            <person name="Andreopoulos B."/>
            <person name="Lipzen A."/>
            <person name="Chen C."/>
            <person name="Yan M."/>
            <person name="Daum C."/>
            <person name="Ng V."/>
            <person name="Clum A."/>
            <person name="Steindorff A."/>
            <person name="Ohm R.A."/>
            <person name="Martin F."/>
            <person name="Silar P."/>
            <person name="Natvig D.O."/>
            <person name="Lalanne C."/>
            <person name="Gautier V."/>
            <person name="Ament-Velasquez S.L."/>
            <person name="Kruys A."/>
            <person name="Hutchinson M.I."/>
            <person name="Powell A.J."/>
            <person name="Barry K."/>
            <person name="Miller A.N."/>
            <person name="Grigoriev I.V."/>
            <person name="Debuchy R."/>
            <person name="Gladieux P."/>
            <person name="Hiltunen Thoren M."/>
            <person name="Johannesson H."/>
        </authorList>
    </citation>
    <scope>NUCLEOTIDE SEQUENCE</scope>
    <source>
        <strain evidence="9">CBS 123565</strain>
    </source>
</reference>
<dbReference type="EMBL" id="MU853443">
    <property type="protein sequence ID" value="KAK4130095.1"/>
    <property type="molecule type" value="Genomic_DNA"/>
</dbReference>
<evidence type="ECO:0000256" key="2">
    <source>
        <dbReference type="ARBA" id="ARBA00005896"/>
    </source>
</evidence>
<evidence type="ECO:0000256" key="6">
    <source>
        <dbReference type="ARBA" id="ARBA00023004"/>
    </source>
</evidence>
<dbReference type="Pfam" id="PF02668">
    <property type="entry name" value="TauD"/>
    <property type="match status" value="1"/>
</dbReference>
<feature type="non-terminal residue" evidence="9">
    <location>
        <position position="1"/>
    </location>
</feature>
<dbReference type="AlphaFoldDB" id="A0AAN6UBU1"/>
<dbReference type="InterPro" id="IPR042098">
    <property type="entry name" value="TauD-like_sf"/>
</dbReference>
<keyword evidence="4" id="KW-0223">Dioxygenase</keyword>
<comment type="cofactor">
    <cofactor evidence="1">
        <name>Fe(2+)</name>
        <dbReference type="ChEBI" id="CHEBI:29033"/>
    </cofactor>
</comment>
<dbReference type="GO" id="GO:0005737">
    <property type="term" value="C:cytoplasm"/>
    <property type="evidence" value="ECO:0007669"/>
    <property type="project" value="TreeGrafter"/>
</dbReference>
<feature type="compositionally biased region" description="Basic and acidic residues" evidence="7">
    <location>
        <begin position="7"/>
        <end position="18"/>
    </location>
</feature>
<evidence type="ECO:0000256" key="7">
    <source>
        <dbReference type="SAM" id="MobiDB-lite"/>
    </source>
</evidence>
<protein>
    <submittedName>
        <fullName evidence="9">TauD-domain-containing protein</fullName>
    </submittedName>
</protein>
<evidence type="ECO:0000259" key="8">
    <source>
        <dbReference type="Pfam" id="PF02668"/>
    </source>
</evidence>
<feature type="non-terminal residue" evidence="9">
    <location>
        <position position="91"/>
    </location>
</feature>
<accession>A0AAN6UBU1</accession>
<feature type="domain" description="TauD/TfdA-like" evidence="8">
    <location>
        <begin position="31"/>
        <end position="91"/>
    </location>
</feature>
<dbReference type="InterPro" id="IPR003819">
    <property type="entry name" value="TauD/TfdA-like"/>
</dbReference>
<sequence length="91" mass="9842">KYPALEPFEHHDPGKRADPSYPNLLPAGVAVTDLTATIGTEVRGIPLSSLSSAGKDELARLVAERKVVAFRDQDFADLPIEQALEFGSYFG</sequence>
<dbReference type="GO" id="GO:0046872">
    <property type="term" value="F:metal ion binding"/>
    <property type="evidence" value="ECO:0007669"/>
    <property type="project" value="UniProtKB-KW"/>
</dbReference>
<evidence type="ECO:0000256" key="1">
    <source>
        <dbReference type="ARBA" id="ARBA00001954"/>
    </source>
</evidence>
<dbReference type="Proteomes" id="UP001304895">
    <property type="component" value="Unassembled WGS sequence"/>
</dbReference>
<keyword evidence="6" id="KW-0408">Iron</keyword>
<reference evidence="9" key="2">
    <citation type="submission" date="2023-05" db="EMBL/GenBank/DDBJ databases">
        <authorList>
            <consortium name="Lawrence Berkeley National Laboratory"/>
            <person name="Steindorff A."/>
            <person name="Hensen N."/>
            <person name="Bonometti L."/>
            <person name="Westerberg I."/>
            <person name="Brannstrom I.O."/>
            <person name="Guillou S."/>
            <person name="Cros-Aarteil S."/>
            <person name="Calhoun S."/>
            <person name="Haridas S."/>
            <person name="Kuo A."/>
            <person name="Mondo S."/>
            <person name="Pangilinan J."/>
            <person name="Riley R."/>
            <person name="Labutti K."/>
            <person name="Andreopoulos B."/>
            <person name="Lipzen A."/>
            <person name="Chen C."/>
            <person name="Yanf M."/>
            <person name="Daum C."/>
            <person name="Ng V."/>
            <person name="Clum A."/>
            <person name="Ohm R."/>
            <person name="Martin F."/>
            <person name="Silar P."/>
            <person name="Natvig D."/>
            <person name="Lalanne C."/>
            <person name="Gautier V."/>
            <person name="Ament-Velasquez S.L."/>
            <person name="Kruys A."/>
            <person name="Hutchinson M.I."/>
            <person name="Powell A.J."/>
            <person name="Barry K."/>
            <person name="Miller A.N."/>
            <person name="Grigoriev I.V."/>
            <person name="Debuchy R."/>
            <person name="Gladieux P."/>
            <person name="Thoren M.H."/>
            <person name="Johannesson H."/>
        </authorList>
    </citation>
    <scope>NUCLEOTIDE SEQUENCE</scope>
    <source>
        <strain evidence="9">CBS 123565</strain>
    </source>
</reference>
<evidence type="ECO:0000313" key="9">
    <source>
        <dbReference type="EMBL" id="KAK4130095.1"/>
    </source>
</evidence>
<name>A0AAN6UBU1_9PEZI</name>
<dbReference type="SUPFAM" id="SSF51197">
    <property type="entry name" value="Clavaminate synthase-like"/>
    <property type="match status" value="1"/>
</dbReference>
<dbReference type="PANTHER" id="PTHR30468:SF1">
    <property type="entry name" value="ALPHA-KETOGLUTARATE-DEPENDENT SULFONATE DIOXYGENASE"/>
    <property type="match status" value="1"/>
</dbReference>
<organism evidence="9 10">
    <name type="scientific">Trichocladium antarcticum</name>
    <dbReference type="NCBI Taxonomy" id="1450529"/>
    <lineage>
        <taxon>Eukaryota</taxon>
        <taxon>Fungi</taxon>
        <taxon>Dikarya</taxon>
        <taxon>Ascomycota</taxon>
        <taxon>Pezizomycotina</taxon>
        <taxon>Sordariomycetes</taxon>
        <taxon>Sordariomycetidae</taxon>
        <taxon>Sordariales</taxon>
        <taxon>Chaetomiaceae</taxon>
        <taxon>Trichocladium</taxon>
    </lineage>
</organism>
<keyword evidence="3" id="KW-0479">Metal-binding</keyword>
<evidence type="ECO:0000256" key="4">
    <source>
        <dbReference type="ARBA" id="ARBA00022964"/>
    </source>
</evidence>
<dbReference type="GO" id="GO:0016706">
    <property type="term" value="F:2-oxoglutarate-dependent dioxygenase activity"/>
    <property type="evidence" value="ECO:0007669"/>
    <property type="project" value="TreeGrafter"/>
</dbReference>
<dbReference type="PANTHER" id="PTHR30468">
    <property type="entry name" value="ALPHA-KETOGLUTARATE-DEPENDENT SULFONATE DIOXYGENASE"/>
    <property type="match status" value="1"/>
</dbReference>
<evidence type="ECO:0000256" key="5">
    <source>
        <dbReference type="ARBA" id="ARBA00023002"/>
    </source>
</evidence>
<keyword evidence="10" id="KW-1185">Reference proteome</keyword>
<gene>
    <name evidence="9" type="ORF">BT67DRAFT_336404</name>
</gene>
<evidence type="ECO:0000313" key="10">
    <source>
        <dbReference type="Proteomes" id="UP001304895"/>
    </source>
</evidence>
<proteinExistence type="inferred from homology"/>
<feature type="region of interest" description="Disordered" evidence="7">
    <location>
        <begin position="1"/>
        <end position="21"/>
    </location>
</feature>
<comment type="similarity">
    <text evidence="2">Belongs to the TfdA dioxygenase family.</text>
</comment>
<dbReference type="InterPro" id="IPR051323">
    <property type="entry name" value="AtsK-like"/>
</dbReference>
<evidence type="ECO:0000256" key="3">
    <source>
        <dbReference type="ARBA" id="ARBA00022723"/>
    </source>
</evidence>
<keyword evidence="5" id="KW-0560">Oxidoreductase</keyword>
<dbReference type="Gene3D" id="3.60.130.10">
    <property type="entry name" value="Clavaminate synthase-like"/>
    <property type="match status" value="1"/>
</dbReference>
<comment type="caution">
    <text evidence="9">The sequence shown here is derived from an EMBL/GenBank/DDBJ whole genome shotgun (WGS) entry which is preliminary data.</text>
</comment>